<reference evidence="8 9" key="1">
    <citation type="submission" date="2018-04" db="EMBL/GenBank/DDBJ databases">
        <authorList>
            <person name="Vogel A."/>
        </authorList>
    </citation>
    <scope>NUCLEOTIDE SEQUENCE [LARGE SCALE GENOMIC DNA]</scope>
</reference>
<dbReference type="InterPro" id="IPR001878">
    <property type="entry name" value="Znf_CCHC"/>
</dbReference>
<dbReference type="PANTHER" id="PTHR22839:SF0">
    <property type="entry name" value="THO COMPLEX SUBUNIT 3"/>
    <property type="match status" value="1"/>
</dbReference>
<keyword evidence="4" id="KW-0863">Zinc-finger</keyword>
<dbReference type="Pfam" id="PF00400">
    <property type="entry name" value="WD40"/>
    <property type="match status" value="1"/>
</dbReference>
<dbReference type="SUPFAM" id="SSF57756">
    <property type="entry name" value="Retrovirus zinc finger-like domains"/>
    <property type="match status" value="1"/>
</dbReference>
<dbReference type="SMART" id="SM00343">
    <property type="entry name" value="ZnF_C2HC"/>
    <property type="match status" value="1"/>
</dbReference>
<dbReference type="InterPro" id="IPR036322">
    <property type="entry name" value="WD40_repeat_dom_sf"/>
</dbReference>
<keyword evidence="1 5" id="KW-0853">WD repeat</keyword>
<protein>
    <recommendedName>
        <fullName evidence="7">CCHC-type domain-containing protein</fullName>
    </recommendedName>
</protein>
<dbReference type="SUPFAM" id="SSF50978">
    <property type="entry name" value="WD40 repeat-like"/>
    <property type="match status" value="1"/>
</dbReference>
<dbReference type="PROSITE" id="PS50082">
    <property type="entry name" value="WD_REPEATS_2"/>
    <property type="match status" value="1"/>
</dbReference>
<dbReference type="GO" id="GO:0003676">
    <property type="term" value="F:nucleic acid binding"/>
    <property type="evidence" value="ECO:0007669"/>
    <property type="project" value="InterPro"/>
</dbReference>
<dbReference type="Gene3D" id="2.130.10.10">
    <property type="entry name" value="YVTN repeat-like/Quinoprotein amine dehydrogenase"/>
    <property type="match status" value="2"/>
</dbReference>
<dbReference type="InterPro" id="IPR001680">
    <property type="entry name" value="WD40_rpt"/>
</dbReference>
<evidence type="ECO:0000256" key="3">
    <source>
        <dbReference type="ARBA" id="ARBA00046343"/>
    </source>
</evidence>
<evidence type="ECO:0000313" key="8">
    <source>
        <dbReference type="EMBL" id="VFQ89800.1"/>
    </source>
</evidence>
<dbReference type="GO" id="GO:0006406">
    <property type="term" value="P:mRNA export from nucleus"/>
    <property type="evidence" value="ECO:0007669"/>
    <property type="project" value="InterPro"/>
</dbReference>
<dbReference type="PROSITE" id="PS50158">
    <property type="entry name" value="ZF_CCHC"/>
    <property type="match status" value="1"/>
</dbReference>
<dbReference type="GO" id="GO:0008270">
    <property type="term" value="F:zinc ion binding"/>
    <property type="evidence" value="ECO:0007669"/>
    <property type="project" value="UniProtKB-KW"/>
</dbReference>
<sequence length="354" mass="39218">MMLKKGAKKNTPPKCYGCGEIGHIKPMCPKLKNEKDKRAPKKQRAYISWENDGSGSEDSETEEVANLCLMAIEDGETSKENLHNREYHGHKKKVHSVAWNCIDTKLASGSVDQTARIWHINPHGHTAALEEALLNWLANYSPTKGATSGGKCSQQVELSGENINITYKPDGTHIAVGNREDELTILDVRKFKAIHKHKFNYEANASCPEVRHARQTPGSLNLNFTHLASLQAVDLHLIACGVLGEKRGPVRTISFNHTGELLASASLDLFIEISSVETGRPVHQILCRDAMNSVEWNPKLNLLAHAGDDKNKYQADEGVFRIFGFGVFRMCLSSSIIICNLSYTNNLDTAQTCK</sequence>
<dbReference type="InterPro" id="IPR015943">
    <property type="entry name" value="WD40/YVTN_repeat-like_dom_sf"/>
</dbReference>
<gene>
    <name evidence="8" type="ORF">CCAM_LOCUS31576</name>
</gene>
<dbReference type="Proteomes" id="UP000595140">
    <property type="component" value="Unassembled WGS sequence"/>
</dbReference>
<evidence type="ECO:0000256" key="4">
    <source>
        <dbReference type="PROSITE-ProRule" id="PRU00047"/>
    </source>
</evidence>
<feature type="repeat" description="WD" evidence="5">
    <location>
        <begin position="87"/>
        <end position="121"/>
    </location>
</feature>
<dbReference type="PROSITE" id="PS50294">
    <property type="entry name" value="WD_REPEATS_REGION"/>
    <property type="match status" value="1"/>
</dbReference>
<feature type="region of interest" description="Disordered" evidence="6">
    <location>
        <begin position="31"/>
        <end position="60"/>
    </location>
</feature>
<evidence type="ECO:0000313" key="9">
    <source>
        <dbReference type="Proteomes" id="UP000595140"/>
    </source>
</evidence>
<evidence type="ECO:0000256" key="6">
    <source>
        <dbReference type="SAM" id="MobiDB-lite"/>
    </source>
</evidence>
<dbReference type="Pfam" id="PF12894">
    <property type="entry name" value="ANAPC4_WD40"/>
    <property type="match status" value="1"/>
</dbReference>
<accession>A0A484MLT2</accession>
<dbReference type="InterPro" id="IPR024977">
    <property type="entry name" value="Apc4-like_WD40_dom"/>
</dbReference>
<keyword evidence="4" id="KW-0862">Zinc</keyword>
<dbReference type="OrthoDB" id="1304528at2759"/>
<evidence type="ECO:0000256" key="5">
    <source>
        <dbReference type="PROSITE-ProRule" id="PRU00221"/>
    </source>
</evidence>
<organism evidence="8 9">
    <name type="scientific">Cuscuta campestris</name>
    <dbReference type="NCBI Taxonomy" id="132261"/>
    <lineage>
        <taxon>Eukaryota</taxon>
        <taxon>Viridiplantae</taxon>
        <taxon>Streptophyta</taxon>
        <taxon>Embryophyta</taxon>
        <taxon>Tracheophyta</taxon>
        <taxon>Spermatophyta</taxon>
        <taxon>Magnoliopsida</taxon>
        <taxon>eudicotyledons</taxon>
        <taxon>Gunneridae</taxon>
        <taxon>Pentapetalae</taxon>
        <taxon>asterids</taxon>
        <taxon>lamiids</taxon>
        <taxon>Solanales</taxon>
        <taxon>Convolvulaceae</taxon>
        <taxon>Cuscuteae</taxon>
        <taxon>Cuscuta</taxon>
        <taxon>Cuscuta subgen. Grammica</taxon>
        <taxon>Cuscuta sect. Cleistogrammica</taxon>
    </lineage>
</organism>
<keyword evidence="4" id="KW-0479">Metal-binding</keyword>
<keyword evidence="9" id="KW-1185">Reference proteome</keyword>
<dbReference type="EMBL" id="OOIL02003880">
    <property type="protein sequence ID" value="VFQ89800.1"/>
    <property type="molecule type" value="Genomic_DNA"/>
</dbReference>
<name>A0A484MLT2_9ASTE</name>
<evidence type="ECO:0000256" key="1">
    <source>
        <dbReference type="ARBA" id="ARBA00022574"/>
    </source>
</evidence>
<evidence type="ECO:0000259" key="7">
    <source>
        <dbReference type="PROSITE" id="PS50158"/>
    </source>
</evidence>
<dbReference type="SMART" id="SM00320">
    <property type="entry name" value="WD40"/>
    <property type="match status" value="3"/>
</dbReference>
<dbReference type="InterPro" id="IPR040132">
    <property type="entry name" value="Tex1/THOC3"/>
</dbReference>
<dbReference type="PANTHER" id="PTHR22839">
    <property type="entry name" value="THO COMPLEX SUBUNIT 3 THO3"/>
    <property type="match status" value="1"/>
</dbReference>
<dbReference type="AlphaFoldDB" id="A0A484MLT2"/>
<comment type="similarity">
    <text evidence="3">Belongs to the THOC3 family.</text>
</comment>
<keyword evidence="2" id="KW-0677">Repeat</keyword>
<proteinExistence type="inferred from homology"/>
<dbReference type="GO" id="GO:0000445">
    <property type="term" value="C:THO complex part of transcription export complex"/>
    <property type="evidence" value="ECO:0007669"/>
    <property type="project" value="TreeGrafter"/>
</dbReference>
<feature type="domain" description="CCHC-type" evidence="7">
    <location>
        <begin position="14"/>
        <end position="30"/>
    </location>
</feature>
<dbReference type="InterPro" id="IPR036875">
    <property type="entry name" value="Znf_CCHC_sf"/>
</dbReference>
<evidence type="ECO:0000256" key="2">
    <source>
        <dbReference type="ARBA" id="ARBA00022737"/>
    </source>
</evidence>
<dbReference type="Pfam" id="PF00098">
    <property type="entry name" value="zf-CCHC"/>
    <property type="match status" value="1"/>
</dbReference>